<dbReference type="AlphaFoldDB" id="A0A2Z4YAE5"/>
<dbReference type="KEGG" id="schv:BRCON_2613"/>
<proteinExistence type="predicted"/>
<feature type="region of interest" description="Disordered" evidence="1">
    <location>
        <begin position="358"/>
        <end position="408"/>
    </location>
</feature>
<evidence type="ECO:0008006" key="4">
    <source>
        <dbReference type="Google" id="ProtNLM"/>
    </source>
</evidence>
<feature type="compositionally biased region" description="Low complexity" evidence="1">
    <location>
        <begin position="384"/>
        <end position="398"/>
    </location>
</feature>
<name>A0A2Z4YAE5_SUMC1</name>
<dbReference type="Proteomes" id="UP000262583">
    <property type="component" value="Chromosome"/>
</dbReference>
<protein>
    <recommendedName>
        <fullName evidence="4">Tetratricopeptide repeat protein</fullName>
    </recommendedName>
</protein>
<gene>
    <name evidence="2" type="ORF">BRCON_2613</name>
</gene>
<dbReference type="Pfam" id="PF13432">
    <property type="entry name" value="TPR_16"/>
    <property type="match status" value="1"/>
</dbReference>
<feature type="compositionally biased region" description="Polar residues" evidence="1">
    <location>
        <begin position="371"/>
        <end position="380"/>
    </location>
</feature>
<dbReference type="InterPro" id="IPR011990">
    <property type="entry name" value="TPR-like_helical_dom_sf"/>
</dbReference>
<dbReference type="EMBL" id="CP030759">
    <property type="protein sequence ID" value="AXA37355.1"/>
    <property type="molecule type" value="Genomic_DNA"/>
</dbReference>
<evidence type="ECO:0000256" key="1">
    <source>
        <dbReference type="SAM" id="MobiDB-lite"/>
    </source>
</evidence>
<organism evidence="2 3">
    <name type="scientific">Sumerlaea chitinivorans</name>
    <dbReference type="NCBI Taxonomy" id="2250252"/>
    <lineage>
        <taxon>Bacteria</taxon>
        <taxon>Candidatus Sumerlaeota</taxon>
        <taxon>Candidatus Sumerlaeia</taxon>
        <taxon>Candidatus Sumerlaeales</taxon>
        <taxon>Candidatus Sumerlaeaceae</taxon>
        <taxon>Candidatus Sumerlaea</taxon>
    </lineage>
</organism>
<dbReference type="Pfam" id="PF13174">
    <property type="entry name" value="TPR_6"/>
    <property type="match status" value="1"/>
</dbReference>
<dbReference type="InterPro" id="IPR019734">
    <property type="entry name" value="TPR_rpt"/>
</dbReference>
<dbReference type="Gene3D" id="1.25.40.10">
    <property type="entry name" value="Tetratricopeptide repeat domain"/>
    <property type="match status" value="2"/>
</dbReference>
<evidence type="ECO:0000313" key="3">
    <source>
        <dbReference type="Proteomes" id="UP000262583"/>
    </source>
</evidence>
<dbReference type="InterPro" id="IPR018708">
    <property type="entry name" value="DUF2225"/>
</dbReference>
<accession>A0A2Z4YAE5</accession>
<dbReference type="SUPFAM" id="SSF48452">
    <property type="entry name" value="TPR-like"/>
    <property type="match status" value="1"/>
</dbReference>
<dbReference type="Pfam" id="PF09986">
    <property type="entry name" value="DUF2225"/>
    <property type="match status" value="1"/>
</dbReference>
<feature type="compositionally biased region" description="Basic and acidic residues" evidence="1">
    <location>
        <begin position="399"/>
        <end position="408"/>
    </location>
</feature>
<evidence type="ECO:0000313" key="2">
    <source>
        <dbReference type="EMBL" id="AXA37355.1"/>
    </source>
</evidence>
<sequence length="408" mass="45322">MLSGCAQRGPEERLEKVAQLYQKRDLLGARLEAKELVQKYPESKEALTARFVLAQVYLQDRQPDEALAELEQVLARTTQKDQMGIQALAMTLDILKRSQRFEEAYKLIDKYQKEYANDAITSLQLTVARADTMAEAGETTRARELLVSLMEQSTSPMERRQFRSLIGETFMRERAALEAARFFESMFESASTDDDKRDIALRAAWFYAAADDYQSSRKWAERATELFAKAIEQELDAAEKSSLAHSLGYLYMQIGNLRGAEEVLRAVFNSPATTMEELPRLVNELVMVFLRQGKADDAIAFLKEAAERYPQSPLAQDAARLESFKAQGKLDTVDTSPLVMKWSADPLLSLDPALLPKADAATSGPAARSAEQPQASNEGITQEPAQEGAKAATEAAPGKADETTTKSD</sequence>
<reference evidence="2 3" key="1">
    <citation type="submission" date="2018-05" db="EMBL/GenBank/DDBJ databases">
        <title>A metagenomic window into the 2 km-deep terrestrial subsurface aquifer revealed taxonomically and functionally diverse microbial community comprising novel uncultured bacterial lineages.</title>
        <authorList>
            <person name="Kadnikov V.V."/>
            <person name="Mardanov A.V."/>
            <person name="Beletsky A.V."/>
            <person name="Banks D."/>
            <person name="Pimenov N.V."/>
            <person name="Frank Y.A."/>
            <person name="Karnachuk O.V."/>
            <person name="Ravin N.V."/>
        </authorList>
    </citation>
    <scope>NUCLEOTIDE SEQUENCE [LARGE SCALE GENOMIC DNA]</scope>
    <source>
        <strain evidence="2">BY</strain>
    </source>
</reference>